<evidence type="ECO:0000256" key="1">
    <source>
        <dbReference type="SAM" id="MobiDB-lite"/>
    </source>
</evidence>
<comment type="caution">
    <text evidence="2">The sequence shown here is derived from an EMBL/GenBank/DDBJ whole genome shotgun (WGS) entry which is preliminary data.</text>
</comment>
<sequence>MCISVASLRGQLSGSSFWAPSPPREASSSWIFLPEMQPSQRPLRSPSLTLLTVPRAQVGEPSPQQQQQQFCSRAPGVVRVAHPSSAMPSRNSFLLNSHCVAALNFHATTRMLMLAGSSTRSSQNCWIPSIPILFSSWGSAKTTEKSEQNGSFCVRQYTAVLSPACVKDMNCRTLSFCEDFNLCCKTRRNTRLSADPGKPHRLVTKKGKVRAASARSENTNN</sequence>
<protein>
    <submittedName>
        <fullName evidence="2">Uncharacterized protein</fullName>
    </submittedName>
</protein>
<evidence type="ECO:0000313" key="3">
    <source>
        <dbReference type="Proteomes" id="UP000314294"/>
    </source>
</evidence>
<dbReference type="AlphaFoldDB" id="A0A4Z2HQL8"/>
<gene>
    <name evidence="2" type="ORF">EYF80_022523</name>
</gene>
<organism evidence="2 3">
    <name type="scientific">Liparis tanakae</name>
    <name type="common">Tanaka's snailfish</name>
    <dbReference type="NCBI Taxonomy" id="230148"/>
    <lineage>
        <taxon>Eukaryota</taxon>
        <taxon>Metazoa</taxon>
        <taxon>Chordata</taxon>
        <taxon>Craniata</taxon>
        <taxon>Vertebrata</taxon>
        <taxon>Euteleostomi</taxon>
        <taxon>Actinopterygii</taxon>
        <taxon>Neopterygii</taxon>
        <taxon>Teleostei</taxon>
        <taxon>Neoteleostei</taxon>
        <taxon>Acanthomorphata</taxon>
        <taxon>Eupercaria</taxon>
        <taxon>Perciformes</taxon>
        <taxon>Cottioidei</taxon>
        <taxon>Cottales</taxon>
        <taxon>Liparidae</taxon>
        <taxon>Liparis</taxon>
    </lineage>
</organism>
<reference evidence="2 3" key="1">
    <citation type="submission" date="2019-03" db="EMBL/GenBank/DDBJ databases">
        <title>First draft genome of Liparis tanakae, snailfish: a comprehensive survey of snailfish specific genes.</title>
        <authorList>
            <person name="Kim W."/>
            <person name="Song I."/>
            <person name="Jeong J.-H."/>
            <person name="Kim D."/>
            <person name="Kim S."/>
            <person name="Ryu S."/>
            <person name="Song J.Y."/>
            <person name="Lee S.K."/>
        </authorList>
    </citation>
    <scope>NUCLEOTIDE SEQUENCE [LARGE SCALE GENOMIC DNA]</scope>
    <source>
        <tissue evidence="2">Muscle</tissue>
    </source>
</reference>
<accession>A0A4Z2HQL8</accession>
<feature type="region of interest" description="Disordered" evidence="1">
    <location>
        <begin position="194"/>
        <end position="221"/>
    </location>
</feature>
<feature type="compositionally biased region" description="Basic residues" evidence="1">
    <location>
        <begin position="199"/>
        <end position="209"/>
    </location>
</feature>
<dbReference type="Proteomes" id="UP000314294">
    <property type="component" value="Unassembled WGS sequence"/>
</dbReference>
<name>A0A4Z2HQL8_9TELE</name>
<dbReference type="EMBL" id="SRLO01000206">
    <property type="protein sequence ID" value="TNN67274.1"/>
    <property type="molecule type" value="Genomic_DNA"/>
</dbReference>
<evidence type="ECO:0000313" key="2">
    <source>
        <dbReference type="EMBL" id="TNN67274.1"/>
    </source>
</evidence>
<keyword evidence="3" id="KW-1185">Reference proteome</keyword>
<proteinExistence type="predicted"/>